<dbReference type="GO" id="GO:0019563">
    <property type="term" value="P:glycerol catabolic process"/>
    <property type="evidence" value="ECO:0007669"/>
    <property type="project" value="TreeGrafter"/>
</dbReference>
<feature type="active site" description="Nucleophile" evidence="11">
    <location>
        <position position="199"/>
    </location>
</feature>
<dbReference type="OrthoDB" id="1724672at2759"/>
<evidence type="ECO:0000256" key="7">
    <source>
        <dbReference type="ARBA" id="ARBA00022798"/>
    </source>
</evidence>
<evidence type="ECO:0000256" key="2">
    <source>
        <dbReference type="ARBA" id="ARBA00004778"/>
    </source>
</evidence>
<evidence type="ECO:0000256" key="3">
    <source>
        <dbReference type="ARBA" id="ARBA00008757"/>
    </source>
</evidence>
<feature type="compositionally biased region" description="Polar residues" evidence="15">
    <location>
        <begin position="22"/>
        <end position="43"/>
    </location>
</feature>
<dbReference type="NCBIfam" id="NF011049">
    <property type="entry name" value="PRK14479.1"/>
    <property type="match status" value="1"/>
</dbReference>
<comment type="similarity">
    <text evidence="3">Belongs to the dihydroxyacetone kinase (DAK) family.</text>
</comment>
<evidence type="ECO:0000256" key="1">
    <source>
        <dbReference type="ARBA" id="ARBA00003264"/>
    </source>
</evidence>
<dbReference type="Gene3D" id="3.30.870.10">
    <property type="entry name" value="Endonuclease Chain A"/>
    <property type="match status" value="2"/>
</dbReference>
<dbReference type="Pfam" id="PF02733">
    <property type="entry name" value="Dak1"/>
    <property type="match status" value="1"/>
</dbReference>
<dbReference type="AlphaFoldDB" id="A0A9N9C674"/>
<dbReference type="FunFam" id="1.25.40.340:FF:000001">
    <property type="entry name" value="Dihydroxyacetone kinase 1"/>
    <property type="match status" value="1"/>
</dbReference>
<dbReference type="Pfam" id="PF02734">
    <property type="entry name" value="Dak2"/>
    <property type="match status" value="1"/>
</dbReference>
<keyword evidence="8" id="KW-0067">ATP-binding</keyword>
<dbReference type="SMART" id="SM01120">
    <property type="entry name" value="Dak2"/>
    <property type="match status" value="1"/>
</dbReference>
<dbReference type="FunFam" id="3.40.50.10440:FF:000001">
    <property type="entry name" value="Dihydroxyacetone kinase, DhaK subunit"/>
    <property type="match status" value="1"/>
</dbReference>
<evidence type="ECO:0000256" key="10">
    <source>
        <dbReference type="ARBA" id="ARBA00048898"/>
    </source>
</evidence>
<feature type="domain" description="DhaL" evidence="16">
    <location>
        <begin position="911"/>
        <end position="1125"/>
    </location>
</feature>
<dbReference type="GO" id="GO:0005524">
    <property type="term" value="F:ATP binding"/>
    <property type="evidence" value="ECO:0007669"/>
    <property type="project" value="UniProtKB-KW"/>
</dbReference>
<dbReference type="FunFam" id="3.30.1180.20:FF:000001">
    <property type="entry name" value="Dihydroxyacetone kinase 1"/>
    <property type="match status" value="1"/>
</dbReference>
<dbReference type="CDD" id="cd09123">
    <property type="entry name" value="PLDc_Tdp1_2"/>
    <property type="match status" value="1"/>
</dbReference>
<evidence type="ECO:0000256" key="5">
    <source>
        <dbReference type="ARBA" id="ARBA00022741"/>
    </source>
</evidence>
<dbReference type="PANTHER" id="PTHR28629:SF4">
    <property type="entry name" value="TRIOKINASE_FMN CYCLASE"/>
    <property type="match status" value="1"/>
</dbReference>
<feature type="binding site" evidence="14">
    <location>
        <begin position="589"/>
        <end position="592"/>
    </location>
    <ligand>
        <name>substrate</name>
    </ligand>
</feature>
<dbReference type="CDD" id="cd09122">
    <property type="entry name" value="PLDc_Tdp1_1"/>
    <property type="match status" value="1"/>
</dbReference>
<protein>
    <submittedName>
        <fullName evidence="18">9628_t:CDS:1</fullName>
    </submittedName>
</protein>
<evidence type="ECO:0000256" key="11">
    <source>
        <dbReference type="PIRSR" id="PIRSR610347-1"/>
    </source>
</evidence>
<evidence type="ECO:0000256" key="12">
    <source>
        <dbReference type="PIRSR" id="PIRSR610347-2"/>
    </source>
</evidence>
<evidence type="ECO:0000256" key="6">
    <source>
        <dbReference type="ARBA" id="ARBA00022777"/>
    </source>
</evidence>
<gene>
    <name evidence="18" type="ORF">POCULU_LOCUS6851</name>
</gene>
<dbReference type="NCBIfam" id="TIGR02361">
    <property type="entry name" value="dak_ATP"/>
    <property type="match status" value="1"/>
</dbReference>
<feature type="active site" description="Tele-hemiaminal-histidine intermediate" evidence="13">
    <location>
        <position position="754"/>
    </location>
</feature>
<feature type="region of interest" description="Disordered" evidence="15">
    <location>
        <begin position="22"/>
        <end position="53"/>
    </location>
</feature>
<dbReference type="SUPFAM" id="SSF56024">
    <property type="entry name" value="Phospholipase D/nuclease"/>
    <property type="match status" value="2"/>
</dbReference>
<evidence type="ECO:0000256" key="14">
    <source>
        <dbReference type="PIRSR" id="PIRSR612734-2"/>
    </source>
</evidence>
<keyword evidence="19" id="KW-1185">Reference proteome</keyword>
<comment type="catalytic activity">
    <reaction evidence="9">
        <text>D-glyceraldehyde + ATP = D-glyceraldehyde 3-phosphate + ADP + H(+)</text>
        <dbReference type="Rhea" id="RHEA:13941"/>
        <dbReference type="ChEBI" id="CHEBI:15378"/>
        <dbReference type="ChEBI" id="CHEBI:17378"/>
        <dbReference type="ChEBI" id="CHEBI:30616"/>
        <dbReference type="ChEBI" id="CHEBI:59776"/>
        <dbReference type="ChEBI" id="CHEBI:456216"/>
        <dbReference type="EC" id="2.7.1.28"/>
    </reaction>
</comment>
<accession>A0A9N9C674</accession>
<evidence type="ECO:0000256" key="4">
    <source>
        <dbReference type="ARBA" id="ARBA00022679"/>
    </source>
</evidence>
<feature type="binding site" evidence="14">
    <location>
        <position position="645"/>
    </location>
    <ligand>
        <name>substrate</name>
    </ligand>
</feature>
<keyword evidence="4" id="KW-0808">Transferase</keyword>
<dbReference type="Gene3D" id="3.40.50.10440">
    <property type="entry name" value="Dihydroxyacetone kinase, domain 1"/>
    <property type="match status" value="1"/>
</dbReference>
<name>A0A9N9C674_9GLOM</name>
<keyword evidence="5" id="KW-0547">Nucleotide-binding</keyword>
<dbReference type="PROSITE" id="PS51481">
    <property type="entry name" value="DHAK"/>
    <property type="match status" value="1"/>
</dbReference>
<dbReference type="PROSITE" id="PS51480">
    <property type="entry name" value="DHAL"/>
    <property type="match status" value="1"/>
</dbReference>
<feature type="binding site" evidence="14">
    <location>
        <position position="640"/>
    </location>
    <ligand>
        <name>substrate</name>
    </ligand>
</feature>
<evidence type="ECO:0000259" key="17">
    <source>
        <dbReference type="PROSITE" id="PS51481"/>
    </source>
</evidence>
<evidence type="ECO:0000259" key="16">
    <source>
        <dbReference type="PROSITE" id="PS51480"/>
    </source>
</evidence>
<evidence type="ECO:0000256" key="13">
    <source>
        <dbReference type="PIRSR" id="PIRSR612734-1"/>
    </source>
</evidence>
<evidence type="ECO:0000313" key="19">
    <source>
        <dbReference type="Proteomes" id="UP000789572"/>
    </source>
</evidence>
<feature type="domain" description="DhaK" evidence="17">
    <location>
        <begin position="541"/>
        <end position="874"/>
    </location>
</feature>
<sequence>MTYEDDIRLAIELSLKERSLSDKQQSLESVDNQKAIAQSSSADTRNDANILGSLPDRKQLERERLARIEKRKNESSECGSNEKRRITDTGAIGRNDVASGPVYLNGITKLIHVSGFDGDYFRFEDLIHKAGLKKGFFSTYVFDSDWFLSHIPNDANIVLAMHWSPDNGEKQGVFPLSTSKYKLTIVHPPMPPSGFGCFHPKLMLLFYENWMRVVISSANLVPYDWDTMENIAFVQDFPVSGNTVSSIDELPSFARDLCSFLTAMKVPAQVCDKLKEYDFTSAQAILVPSVAGTHRSSKLKLYGHTRLAEAVRTLCGTLDDVQLECQTSSLGSLHQRFLEEFYRSASGLDPVDRSVGKKKETSVTPKIAVGFPSLKTVQQSRHGPAGAGTIFLSRKHYEKSTFPKHVLRDSVSRRRGTLMHLKLILAYTNQQPESPNYNSQSTDASSAKSRVTGWYYCGSHNFTMAAWGQLTTSRQNKQLQLTIKNWELGVILPIKEDDNIDDNNDRLLSSGLPIPFERPLRKYSTTDEPWVPDPPKHFVNDSNEIVVEALRGLCLTRPSLRFIEREKVVYRTDIDIIRTKQVTLISGGGAGHEPAHAGFVGANLLSAAVSGNVFASPSASQILAAIRRVQSPYGTLLIVKNYTGDCLNFGLAAERAKAEGIKVDMIIVGDDVGVGRKNDGLVGRRGLAGTVLVHKVAGAVAANGATLEQVKAAARTVIENLGTVGVAFDRCTIPGSDNKSLLPANQIELGLGIHGEPGSSRISLLPSRELVRQMLEMIISKTDPDRSYLDIQENRDSVVLLVNNLGATSGLECSVVLNDALLYLNERGLEVKRSFVGSFMTSLNMPGISLTILKLPQDEDLIKHIDKPVDAPGWMNYVTVDTSQLDEELDEKVSDSTHVPTYQYKVIVDPSLFERTVRSACESAIKNEPEITAADTIAGDGDCGITIANGAKAVLGAFEKNEIDSSDCSRALLQISNILENTMGGTSGALYCIFLNALARELRNAVETRKNAGHTVADAQCWVESLKKALSDLESYTPAREGDRTLMDALIPFVTSFSHAISVDSNMIMALTKAAEMASQGAQNTRNMRARLGRASYLDDESLITAGIIDAGALAVTKIVDEIVKVLTA</sequence>
<keyword evidence="7" id="KW-0319">Glycerol metabolism</keyword>
<feature type="binding site" evidence="12">
    <location>
        <position position="422"/>
    </location>
    <ligand>
        <name>substrate</name>
    </ligand>
</feature>
<dbReference type="EMBL" id="CAJVPJ010001374">
    <property type="protein sequence ID" value="CAG8588546.1"/>
    <property type="molecule type" value="Genomic_DNA"/>
</dbReference>
<dbReference type="InterPro" id="IPR012734">
    <property type="entry name" value="DhaK_ATP"/>
</dbReference>
<evidence type="ECO:0000256" key="9">
    <source>
        <dbReference type="ARBA" id="ARBA00047974"/>
    </source>
</evidence>
<proteinExistence type="inferred from homology"/>
<keyword evidence="6" id="KW-0418">Kinase</keyword>
<dbReference type="PANTHER" id="PTHR28629">
    <property type="entry name" value="TRIOKINASE/FMN CYCLASE"/>
    <property type="match status" value="1"/>
</dbReference>
<feature type="binding site" evidence="12">
    <location>
        <position position="201"/>
    </location>
    <ligand>
        <name>substrate</name>
    </ligand>
</feature>
<evidence type="ECO:0000313" key="18">
    <source>
        <dbReference type="EMBL" id="CAG8588546.1"/>
    </source>
</evidence>
<evidence type="ECO:0000256" key="15">
    <source>
        <dbReference type="SAM" id="MobiDB-lite"/>
    </source>
</evidence>
<evidence type="ECO:0000256" key="8">
    <source>
        <dbReference type="ARBA" id="ARBA00022840"/>
    </source>
</evidence>
<dbReference type="GO" id="GO:0004371">
    <property type="term" value="F:glycerone kinase activity"/>
    <property type="evidence" value="ECO:0007669"/>
    <property type="project" value="UniProtKB-EC"/>
</dbReference>
<dbReference type="GO" id="GO:0005829">
    <property type="term" value="C:cytosol"/>
    <property type="evidence" value="ECO:0007669"/>
    <property type="project" value="TreeGrafter"/>
</dbReference>
<dbReference type="Pfam" id="PF06087">
    <property type="entry name" value="Tyr-DNA_phospho"/>
    <property type="match status" value="1"/>
</dbReference>
<dbReference type="Proteomes" id="UP000789572">
    <property type="component" value="Unassembled WGS sequence"/>
</dbReference>
<dbReference type="Gene3D" id="3.30.1180.20">
    <property type="entry name" value="Dihydroxyacetone kinase, domain 2"/>
    <property type="match status" value="1"/>
</dbReference>
<dbReference type="SUPFAM" id="SSF82549">
    <property type="entry name" value="DAK1/DegV-like"/>
    <property type="match status" value="1"/>
</dbReference>
<dbReference type="InterPro" id="IPR050861">
    <property type="entry name" value="Dihydroxyacetone_Kinase"/>
</dbReference>
<dbReference type="InterPro" id="IPR004006">
    <property type="entry name" value="DhaK_dom"/>
</dbReference>
<dbReference type="GO" id="GO:0050354">
    <property type="term" value="F:triokinase activity"/>
    <property type="evidence" value="ECO:0007669"/>
    <property type="project" value="UniProtKB-EC"/>
</dbReference>
<dbReference type="InterPro" id="IPR010347">
    <property type="entry name" value="Tdp1"/>
</dbReference>
<comment type="function">
    <text evidence="1">Catalyzes both the phosphorylation of dihydroxyacetone and of glyceraldehyde.</text>
</comment>
<dbReference type="Gene3D" id="1.25.40.340">
    <property type="match status" value="1"/>
</dbReference>
<dbReference type="InterPro" id="IPR036117">
    <property type="entry name" value="DhaL_dom_sf"/>
</dbReference>
<organism evidence="18 19">
    <name type="scientific">Paraglomus occultum</name>
    <dbReference type="NCBI Taxonomy" id="144539"/>
    <lineage>
        <taxon>Eukaryota</taxon>
        <taxon>Fungi</taxon>
        <taxon>Fungi incertae sedis</taxon>
        <taxon>Mucoromycota</taxon>
        <taxon>Glomeromycotina</taxon>
        <taxon>Glomeromycetes</taxon>
        <taxon>Paraglomerales</taxon>
        <taxon>Paraglomeraceae</taxon>
        <taxon>Paraglomus</taxon>
    </lineage>
</organism>
<feature type="active site" description="Proton donor/acceptor" evidence="11">
    <location>
        <position position="420"/>
    </location>
</feature>
<reference evidence="18" key="1">
    <citation type="submission" date="2021-06" db="EMBL/GenBank/DDBJ databases">
        <authorList>
            <person name="Kallberg Y."/>
            <person name="Tangrot J."/>
            <person name="Rosling A."/>
        </authorList>
    </citation>
    <scope>NUCLEOTIDE SEQUENCE</scope>
    <source>
        <strain evidence="18">IA702</strain>
    </source>
</reference>
<comment type="pathway">
    <text evidence="2">Polyol metabolism; glycerol fermentation; glycerone phosphate from glycerol (oxidative route): step 2/2.</text>
</comment>
<dbReference type="SUPFAM" id="SSF101473">
    <property type="entry name" value="DhaL-like"/>
    <property type="match status" value="1"/>
</dbReference>
<dbReference type="GO" id="GO:0008081">
    <property type="term" value="F:phosphoric diester hydrolase activity"/>
    <property type="evidence" value="ECO:0007669"/>
    <property type="project" value="InterPro"/>
</dbReference>
<dbReference type="InterPro" id="IPR004007">
    <property type="entry name" value="DhaL_dom"/>
</dbReference>
<comment type="caution">
    <text evidence="18">The sequence shown here is derived from an EMBL/GenBank/DDBJ whole genome shotgun (WGS) entry which is preliminary data.</text>
</comment>
<dbReference type="GO" id="GO:0005634">
    <property type="term" value="C:nucleus"/>
    <property type="evidence" value="ECO:0007669"/>
    <property type="project" value="InterPro"/>
</dbReference>
<comment type="catalytic activity">
    <reaction evidence="10">
        <text>dihydroxyacetone + ATP = dihydroxyacetone phosphate + ADP + H(+)</text>
        <dbReference type="Rhea" id="RHEA:15773"/>
        <dbReference type="ChEBI" id="CHEBI:15378"/>
        <dbReference type="ChEBI" id="CHEBI:16016"/>
        <dbReference type="ChEBI" id="CHEBI:30616"/>
        <dbReference type="ChEBI" id="CHEBI:57642"/>
        <dbReference type="ChEBI" id="CHEBI:456216"/>
        <dbReference type="EC" id="2.7.1.29"/>
    </reaction>
</comment>
<dbReference type="GO" id="GO:0006281">
    <property type="term" value="P:DNA repair"/>
    <property type="evidence" value="ECO:0007669"/>
    <property type="project" value="InterPro"/>
</dbReference>